<dbReference type="Proteomes" id="UP000886520">
    <property type="component" value="Chromosome 21"/>
</dbReference>
<dbReference type="FunFam" id="1.25.40.90:FF:000018">
    <property type="entry name" value="ENTH/VHS family protein isoform 1"/>
    <property type="match status" value="1"/>
</dbReference>
<dbReference type="PANTHER" id="PTHR12460">
    <property type="entry name" value="CYCLIN-DEPENDENT KINASE INHIBITOR-RELATED PROTEIN"/>
    <property type="match status" value="1"/>
</dbReference>
<sequence>MNSAFNSQILAEKLRKLNNSQQSIETLSHWCIFHRKKARLVVETWDKQFRELSKEQKVPFLYLANDILQNSRRRGGEFVTEFWKILPGALKEVLEKGDDRLHNVVFRLVDIWDDRKVFGSRTRTLREELLGNDPPADLAEHRVKSNHTIKIKVPIGGIQEKLTSAYRSVHDVASDEDATLGRCNAAVIRIEGLEKEANTSRNLWESHDTNLADELQEQEKILMQCAEQLEMSELARAALVSHLKEALREQESKLELIRTQLQTARNQAEHSGILRQRFLQGGNAGTVEIEEHGPQETGTDSLGGSNAPQNAGSSGETLSWPAVPFTEGLAPPGTEEPKNKKSAAAEVAAKLAASASSAQMLQSVLSSFVASNSRVERTALEASNTFSTDKRQKLNNQNENLRSADGSPSYAKHSAPAVPLQNMAIPPPSSSQITSSSTTQLQYLPPRPAILPQPQYMGHNTTIHVPGFGYANTVLPLPPPPAMQQQVVMGVPPSMSVNSQNTNPQSMQPPGVGYYGQLPLPTPHLPRQ</sequence>
<comment type="caution">
    <text evidence="4">The sequence shown here is derived from an EMBL/GenBank/DDBJ whole genome shotgun (WGS) entry which is preliminary data.</text>
</comment>
<feature type="coiled-coil region" evidence="1">
    <location>
        <begin position="240"/>
        <end position="267"/>
    </location>
</feature>
<dbReference type="OrthoDB" id="10069473at2759"/>
<feature type="domain" description="CID" evidence="3">
    <location>
        <begin position="2"/>
        <end position="134"/>
    </location>
</feature>
<dbReference type="SUPFAM" id="SSF48464">
    <property type="entry name" value="ENTH/VHS domain"/>
    <property type="match status" value="1"/>
</dbReference>
<feature type="region of interest" description="Disordered" evidence="2">
    <location>
        <begin position="293"/>
        <end position="342"/>
    </location>
</feature>
<evidence type="ECO:0000313" key="4">
    <source>
        <dbReference type="EMBL" id="KAI5063299.1"/>
    </source>
</evidence>
<dbReference type="InterPro" id="IPR008942">
    <property type="entry name" value="ENTH_VHS"/>
</dbReference>
<feature type="region of interest" description="Disordered" evidence="2">
    <location>
        <begin position="492"/>
        <end position="528"/>
    </location>
</feature>
<dbReference type="Gene3D" id="1.25.40.90">
    <property type="match status" value="1"/>
</dbReference>
<dbReference type="CDD" id="cd16981">
    <property type="entry name" value="CID_RPRD_like"/>
    <property type="match status" value="1"/>
</dbReference>
<evidence type="ECO:0000256" key="2">
    <source>
        <dbReference type="SAM" id="MobiDB-lite"/>
    </source>
</evidence>
<dbReference type="InterPro" id="IPR006569">
    <property type="entry name" value="CID_dom"/>
</dbReference>
<dbReference type="EMBL" id="JABFUD020000021">
    <property type="protein sequence ID" value="KAI5063299.1"/>
    <property type="molecule type" value="Genomic_DNA"/>
</dbReference>
<evidence type="ECO:0000313" key="5">
    <source>
        <dbReference type="Proteomes" id="UP000886520"/>
    </source>
</evidence>
<protein>
    <recommendedName>
        <fullName evidence="3">CID domain-containing protein</fullName>
    </recommendedName>
</protein>
<evidence type="ECO:0000259" key="3">
    <source>
        <dbReference type="PROSITE" id="PS51391"/>
    </source>
</evidence>
<dbReference type="PROSITE" id="PS51391">
    <property type="entry name" value="CID"/>
    <property type="match status" value="1"/>
</dbReference>
<feature type="compositionally biased region" description="Polar residues" evidence="2">
    <location>
        <begin position="296"/>
        <end position="317"/>
    </location>
</feature>
<proteinExistence type="predicted"/>
<dbReference type="Pfam" id="PF04818">
    <property type="entry name" value="CID"/>
    <property type="match status" value="1"/>
</dbReference>
<evidence type="ECO:0000256" key="1">
    <source>
        <dbReference type="SAM" id="Coils"/>
    </source>
</evidence>
<keyword evidence="5" id="KW-1185">Reference proteome</keyword>
<keyword evidence="1" id="KW-0175">Coiled coil</keyword>
<name>A0A9D4U9Z4_ADICA</name>
<feature type="region of interest" description="Disordered" evidence="2">
    <location>
        <begin position="381"/>
        <end position="414"/>
    </location>
</feature>
<dbReference type="GO" id="GO:0031124">
    <property type="term" value="P:mRNA 3'-end processing"/>
    <property type="evidence" value="ECO:0007669"/>
    <property type="project" value="TreeGrafter"/>
</dbReference>
<reference evidence="4" key="1">
    <citation type="submission" date="2021-01" db="EMBL/GenBank/DDBJ databases">
        <title>Adiantum capillus-veneris genome.</title>
        <authorList>
            <person name="Fang Y."/>
            <person name="Liao Q."/>
        </authorList>
    </citation>
    <scope>NUCLEOTIDE SEQUENCE</scope>
    <source>
        <strain evidence="4">H3</strain>
        <tissue evidence="4">Leaf</tissue>
    </source>
</reference>
<accession>A0A9D4U9Z4</accession>
<feature type="compositionally biased region" description="Polar residues" evidence="2">
    <location>
        <begin position="496"/>
        <end position="508"/>
    </location>
</feature>
<dbReference type="SMART" id="SM00582">
    <property type="entry name" value="RPR"/>
    <property type="match status" value="1"/>
</dbReference>
<dbReference type="GO" id="GO:0005634">
    <property type="term" value="C:nucleus"/>
    <property type="evidence" value="ECO:0007669"/>
    <property type="project" value="UniProtKB-ARBA"/>
</dbReference>
<dbReference type="AlphaFoldDB" id="A0A9D4U9Z4"/>
<dbReference type="GO" id="GO:0000993">
    <property type="term" value="F:RNA polymerase II complex binding"/>
    <property type="evidence" value="ECO:0007669"/>
    <property type="project" value="TreeGrafter"/>
</dbReference>
<gene>
    <name evidence="4" type="ORF">GOP47_0021846</name>
</gene>
<dbReference type="PANTHER" id="PTHR12460:SF0">
    <property type="entry name" value="CID DOMAIN-CONTAINING PROTEIN-RELATED"/>
    <property type="match status" value="1"/>
</dbReference>
<organism evidence="4 5">
    <name type="scientific">Adiantum capillus-veneris</name>
    <name type="common">Maidenhair fern</name>
    <dbReference type="NCBI Taxonomy" id="13818"/>
    <lineage>
        <taxon>Eukaryota</taxon>
        <taxon>Viridiplantae</taxon>
        <taxon>Streptophyta</taxon>
        <taxon>Embryophyta</taxon>
        <taxon>Tracheophyta</taxon>
        <taxon>Polypodiopsida</taxon>
        <taxon>Polypodiidae</taxon>
        <taxon>Polypodiales</taxon>
        <taxon>Pteridineae</taxon>
        <taxon>Pteridaceae</taxon>
        <taxon>Vittarioideae</taxon>
        <taxon>Adiantum</taxon>
    </lineage>
</organism>